<feature type="region of interest" description="Disordered" evidence="1">
    <location>
        <begin position="1"/>
        <end position="27"/>
    </location>
</feature>
<name>T1H0C9_MEGSC</name>
<dbReference type="AlphaFoldDB" id="T1H0C9"/>
<dbReference type="HOGENOM" id="CLU_1662793_0_0_1"/>
<evidence type="ECO:0000313" key="2">
    <source>
        <dbReference type="EnsemblMetazoa" id="MESCA009604-PA"/>
    </source>
</evidence>
<sequence length="159" mass="18006">MSSNKKKKWFLEEEEQQQEEEGEKEKRRLSYKKTWFGVMCLLKHTWKKPSHITGGATKLKGSNSDIISPRQPLSQANTAISPAPASTVIPHQSPNAPGGVANTNTLILQQPLHQQTIVQSSQSLQQPHHQQLHHQQHPTQHITAQIHTMKDQPQQPMIL</sequence>
<reference evidence="2" key="2">
    <citation type="submission" date="2015-06" db="UniProtKB">
        <authorList>
            <consortium name="EnsemblMetazoa"/>
        </authorList>
    </citation>
    <scope>IDENTIFICATION</scope>
</reference>
<feature type="compositionally biased region" description="Acidic residues" evidence="1">
    <location>
        <begin position="12"/>
        <end position="22"/>
    </location>
</feature>
<feature type="region of interest" description="Disordered" evidence="1">
    <location>
        <begin position="117"/>
        <end position="159"/>
    </location>
</feature>
<protein>
    <submittedName>
        <fullName evidence="2">Uncharacterized protein</fullName>
    </submittedName>
</protein>
<evidence type="ECO:0000256" key="1">
    <source>
        <dbReference type="SAM" id="MobiDB-lite"/>
    </source>
</evidence>
<reference evidence="3" key="1">
    <citation type="submission" date="2013-02" db="EMBL/GenBank/DDBJ databases">
        <authorList>
            <person name="Hughes D."/>
        </authorList>
    </citation>
    <scope>NUCLEOTIDE SEQUENCE</scope>
    <source>
        <strain>Durham</strain>
        <strain evidence="3">NC isolate 2 -- Noor lab</strain>
    </source>
</reference>
<dbReference type="Proteomes" id="UP000015102">
    <property type="component" value="Unassembled WGS sequence"/>
</dbReference>
<dbReference type="EnsemblMetazoa" id="MESCA009604-RA">
    <property type="protein sequence ID" value="MESCA009604-PA"/>
    <property type="gene ID" value="MESCA009604"/>
</dbReference>
<evidence type="ECO:0000313" key="3">
    <source>
        <dbReference type="Proteomes" id="UP000015102"/>
    </source>
</evidence>
<accession>T1H0C9</accession>
<organism evidence="2 3">
    <name type="scientific">Megaselia scalaris</name>
    <name type="common">Humpbacked fly</name>
    <name type="synonym">Phora scalaris</name>
    <dbReference type="NCBI Taxonomy" id="36166"/>
    <lineage>
        <taxon>Eukaryota</taxon>
        <taxon>Metazoa</taxon>
        <taxon>Ecdysozoa</taxon>
        <taxon>Arthropoda</taxon>
        <taxon>Hexapoda</taxon>
        <taxon>Insecta</taxon>
        <taxon>Pterygota</taxon>
        <taxon>Neoptera</taxon>
        <taxon>Endopterygota</taxon>
        <taxon>Diptera</taxon>
        <taxon>Brachycera</taxon>
        <taxon>Muscomorpha</taxon>
        <taxon>Platypezoidea</taxon>
        <taxon>Phoridae</taxon>
        <taxon>Megaseliini</taxon>
        <taxon>Megaselia</taxon>
    </lineage>
</organism>
<dbReference type="EMBL" id="CAQQ02389194">
    <property type="status" value="NOT_ANNOTATED_CDS"/>
    <property type="molecule type" value="Genomic_DNA"/>
</dbReference>
<feature type="compositionally biased region" description="Low complexity" evidence="1">
    <location>
        <begin position="137"/>
        <end position="147"/>
    </location>
</feature>
<proteinExistence type="predicted"/>
<feature type="compositionally biased region" description="Low complexity" evidence="1">
    <location>
        <begin position="119"/>
        <end position="129"/>
    </location>
</feature>
<keyword evidence="3" id="KW-1185">Reference proteome</keyword>
<dbReference type="EMBL" id="CAQQ02389193">
    <property type="status" value="NOT_ANNOTATED_CDS"/>
    <property type="molecule type" value="Genomic_DNA"/>
</dbReference>